<evidence type="ECO:0000256" key="6">
    <source>
        <dbReference type="ARBA" id="ARBA00022989"/>
    </source>
</evidence>
<comment type="caution">
    <text evidence="13">The sequence shown here is derived from an EMBL/GenBank/DDBJ whole genome shotgun (WGS) entry which is preliminary data.</text>
</comment>
<keyword evidence="14" id="KW-1185">Reference proteome</keyword>
<dbReference type="InterPro" id="IPR003689">
    <property type="entry name" value="ZIP"/>
</dbReference>
<dbReference type="GO" id="GO:0005385">
    <property type="term" value="F:zinc ion transmembrane transporter activity"/>
    <property type="evidence" value="ECO:0007669"/>
    <property type="project" value="TreeGrafter"/>
</dbReference>
<feature type="transmembrane region" description="Helical" evidence="12">
    <location>
        <begin position="48"/>
        <end position="68"/>
    </location>
</feature>
<comment type="similarity">
    <text evidence="2">Belongs to the ZIP transporter (TC 2.A.5) family.</text>
</comment>
<name>A0AAD9G9W9_9STRA</name>
<protein>
    <recommendedName>
        <fullName evidence="8">Zinc transporter ZIP11</fullName>
    </recommendedName>
    <alternativeName>
        <fullName evidence="9">Solute carrier family 39 member 11</fullName>
    </alternativeName>
    <alternativeName>
        <fullName evidence="10">Zrt- and Irt-like protein 11</fullName>
    </alternativeName>
</protein>
<evidence type="ECO:0000313" key="13">
    <source>
        <dbReference type="EMBL" id="KAK1934558.1"/>
    </source>
</evidence>
<keyword evidence="3" id="KW-1003">Cell membrane</keyword>
<dbReference type="GO" id="GO:0005886">
    <property type="term" value="C:plasma membrane"/>
    <property type="evidence" value="ECO:0007669"/>
    <property type="project" value="UniProtKB-SubCell"/>
</dbReference>
<evidence type="ECO:0000256" key="2">
    <source>
        <dbReference type="ARBA" id="ARBA00006939"/>
    </source>
</evidence>
<evidence type="ECO:0000256" key="8">
    <source>
        <dbReference type="ARBA" id="ARBA00040593"/>
    </source>
</evidence>
<proteinExistence type="inferred from homology"/>
<evidence type="ECO:0000313" key="14">
    <source>
        <dbReference type="Proteomes" id="UP001259832"/>
    </source>
</evidence>
<feature type="transmembrane region" description="Helical" evidence="12">
    <location>
        <begin position="88"/>
        <end position="107"/>
    </location>
</feature>
<feature type="transmembrane region" description="Helical" evidence="12">
    <location>
        <begin position="291"/>
        <end position="310"/>
    </location>
</feature>
<comment type="subcellular location">
    <subcellularLocation>
        <location evidence="1">Cell membrane</location>
        <topology evidence="1">Multi-pass membrane protein</topology>
    </subcellularLocation>
</comment>
<feature type="compositionally biased region" description="Basic and acidic residues" evidence="11">
    <location>
        <begin position="127"/>
        <end position="150"/>
    </location>
</feature>
<keyword evidence="7 12" id="KW-0472">Membrane</keyword>
<dbReference type="EMBL" id="JASMQC010000025">
    <property type="protein sequence ID" value="KAK1934558.1"/>
    <property type="molecule type" value="Genomic_DNA"/>
</dbReference>
<keyword evidence="5" id="KW-0862">Zinc</keyword>
<evidence type="ECO:0000256" key="3">
    <source>
        <dbReference type="ARBA" id="ARBA00022475"/>
    </source>
</evidence>
<evidence type="ECO:0000256" key="5">
    <source>
        <dbReference type="ARBA" id="ARBA00022833"/>
    </source>
</evidence>
<evidence type="ECO:0000256" key="11">
    <source>
        <dbReference type="SAM" id="MobiDB-lite"/>
    </source>
</evidence>
<evidence type="ECO:0000256" key="10">
    <source>
        <dbReference type="ARBA" id="ARBA00042973"/>
    </source>
</evidence>
<dbReference type="PANTHER" id="PTHR11040:SF211">
    <property type="entry name" value="ZINC TRANSPORTER ZIP11"/>
    <property type="match status" value="1"/>
</dbReference>
<organism evidence="13 14">
    <name type="scientific">Phytophthora citrophthora</name>
    <dbReference type="NCBI Taxonomy" id="4793"/>
    <lineage>
        <taxon>Eukaryota</taxon>
        <taxon>Sar</taxon>
        <taxon>Stramenopiles</taxon>
        <taxon>Oomycota</taxon>
        <taxon>Peronosporomycetes</taxon>
        <taxon>Peronosporales</taxon>
        <taxon>Peronosporaceae</taxon>
        <taxon>Phytophthora</taxon>
    </lineage>
</organism>
<feature type="transmembrane region" description="Helical" evidence="12">
    <location>
        <begin position="12"/>
        <end position="36"/>
    </location>
</feature>
<dbReference type="Proteomes" id="UP001259832">
    <property type="component" value="Unassembled WGS sequence"/>
</dbReference>
<evidence type="ECO:0000256" key="12">
    <source>
        <dbReference type="SAM" id="Phobius"/>
    </source>
</evidence>
<evidence type="ECO:0000256" key="4">
    <source>
        <dbReference type="ARBA" id="ARBA00022692"/>
    </source>
</evidence>
<keyword evidence="6 12" id="KW-1133">Transmembrane helix</keyword>
<evidence type="ECO:0000256" key="9">
    <source>
        <dbReference type="ARBA" id="ARBA00042540"/>
    </source>
</evidence>
<accession>A0AAD9G9W9</accession>
<feature type="transmembrane region" description="Helical" evidence="12">
    <location>
        <begin position="231"/>
        <end position="253"/>
    </location>
</feature>
<dbReference type="PANTHER" id="PTHR11040">
    <property type="entry name" value="ZINC/IRON TRANSPORTER"/>
    <property type="match status" value="1"/>
</dbReference>
<gene>
    <name evidence="13" type="ORF">P3T76_011167</name>
</gene>
<reference evidence="13" key="1">
    <citation type="submission" date="2023-08" db="EMBL/GenBank/DDBJ databases">
        <title>Reference Genome Resource for the Citrus Pathogen Phytophthora citrophthora.</title>
        <authorList>
            <person name="Moller H."/>
            <person name="Coetzee B."/>
            <person name="Rose L.J."/>
            <person name="Van Niekerk J.M."/>
        </authorList>
    </citation>
    <scope>NUCLEOTIDE SEQUENCE</scope>
    <source>
        <strain evidence="13">STE-U-9442</strain>
    </source>
</reference>
<dbReference type="Pfam" id="PF02535">
    <property type="entry name" value="Zip"/>
    <property type="match status" value="1"/>
</dbReference>
<dbReference type="AlphaFoldDB" id="A0AAD9G9W9"/>
<evidence type="ECO:0000256" key="1">
    <source>
        <dbReference type="ARBA" id="ARBA00004651"/>
    </source>
</evidence>
<sequence>MDTVTMIEGQHPVVQALLGTFVTWGFTALGSAMVFVLDVEDKRTSQKILDTMLGFAGGVMLAASYWSLLAPAIEIAEESELYGPDGRWSFVPAAVGFILGAVTLFGTERVLPFLEKYLGVNPQSMGGKDEQLKKKKKDDDYKNEKDEGYDKPTTSSTSSFRRVLLLVIAITLHNLPEGMAVGVGFGSVGHSSSASFANAVNLAIGIGLQNFPEGLAVSMPLRREGTSPFKAFMWGQASGLVEPIGGLIGAGAVLYVQPILPYALSFAAGAMIFVVVDDLIPETTQSGNQKLATLGTIVGFVVMMVMDVALG</sequence>
<keyword evidence="4 12" id="KW-0812">Transmembrane</keyword>
<feature type="region of interest" description="Disordered" evidence="11">
    <location>
        <begin position="124"/>
        <end position="156"/>
    </location>
</feature>
<feature type="transmembrane region" description="Helical" evidence="12">
    <location>
        <begin position="259"/>
        <end position="279"/>
    </location>
</feature>
<evidence type="ECO:0000256" key="7">
    <source>
        <dbReference type="ARBA" id="ARBA00023136"/>
    </source>
</evidence>